<protein>
    <submittedName>
        <fullName evidence="2">Uncharacterized protein</fullName>
    </submittedName>
</protein>
<accession>A0AAV9UPV2</accession>
<feature type="compositionally biased region" description="Polar residues" evidence="1">
    <location>
        <begin position="220"/>
        <end position="237"/>
    </location>
</feature>
<dbReference type="AlphaFoldDB" id="A0AAV9UPV2"/>
<dbReference type="Proteomes" id="UP001375240">
    <property type="component" value="Unassembled WGS sequence"/>
</dbReference>
<feature type="compositionally biased region" description="Low complexity" evidence="1">
    <location>
        <begin position="86"/>
        <end position="96"/>
    </location>
</feature>
<evidence type="ECO:0000256" key="1">
    <source>
        <dbReference type="SAM" id="MobiDB-lite"/>
    </source>
</evidence>
<evidence type="ECO:0000313" key="2">
    <source>
        <dbReference type="EMBL" id="KAK6346516.1"/>
    </source>
</evidence>
<feature type="compositionally biased region" description="Basic and acidic residues" evidence="1">
    <location>
        <begin position="151"/>
        <end position="171"/>
    </location>
</feature>
<keyword evidence="3" id="KW-1185">Reference proteome</keyword>
<evidence type="ECO:0000313" key="3">
    <source>
        <dbReference type="Proteomes" id="UP001375240"/>
    </source>
</evidence>
<feature type="compositionally biased region" description="Basic residues" evidence="1">
    <location>
        <begin position="239"/>
        <end position="257"/>
    </location>
</feature>
<comment type="caution">
    <text evidence="2">The sequence shown here is derived from an EMBL/GenBank/DDBJ whole genome shotgun (WGS) entry which is preliminary data.</text>
</comment>
<feature type="region of interest" description="Disordered" evidence="1">
    <location>
        <begin position="150"/>
        <end position="286"/>
    </location>
</feature>
<organism evidence="2 3">
    <name type="scientific">Orbilia brochopaga</name>
    <dbReference type="NCBI Taxonomy" id="3140254"/>
    <lineage>
        <taxon>Eukaryota</taxon>
        <taxon>Fungi</taxon>
        <taxon>Dikarya</taxon>
        <taxon>Ascomycota</taxon>
        <taxon>Pezizomycotina</taxon>
        <taxon>Orbiliomycetes</taxon>
        <taxon>Orbiliales</taxon>
        <taxon>Orbiliaceae</taxon>
        <taxon>Orbilia</taxon>
    </lineage>
</organism>
<gene>
    <name evidence="2" type="ORF">TWF696_006641</name>
</gene>
<feature type="region of interest" description="Disordered" evidence="1">
    <location>
        <begin position="77"/>
        <end position="133"/>
    </location>
</feature>
<proteinExistence type="predicted"/>
<name>A0AAV9UPV2_9PEZI</name>
<dbReference type="EMBL" id="JAVHNQ010000005">
    <property type="protein sequence ID" value="KAK6346516.1"/>
    <property type="molecule type" value="Genomic_DNA"/>
</dbReference>
<feature type="compositionally biased region" description="Polar residues" evidence="1">
    <location>
        <begin position="97"/>
        <end position="120"/>
    </location>
</feature>
<feature type="compositionally biased region" description="Basic and acidic residues" evidence="1">
    <location>
        <begin position="258"/>
        <end position="278"/>
    </location>
</feature>
<sequence>MCISRSTYSACGHSFDDHFYCPCNHLCPCLPERNTGIECIRAGNLLPQRCPTCERGAFLLAKFELLLEEQHEMELREAKEAEEQAQRAARAQAWAETQNNVNFASRSSSPTGDENASPNVNIKRGRFRRFSRYQDGSSKRRSWILGGGNFKAKELSSDGHDADTEGDEIRRYPSSGTNGAENPRESKIFSGKEQPSSPPERPKSRRLFSRGGKSQDEIDQTSPSGSNRSSNQKTSPKVTKLKRKLRFPFRPAKKARADRRGSKSDADTDHRIADHDPDTMELDDMI</sequence>
<reference evidence="2 3" key="1">
    <citation type="submission" date="2019-10" db="EMBL/GenBank/DDBJ databases">
        <authorList>
            <person name="Palmer J.M."/>
        </authorList>
    </citation>
    <scope>NUCLEOTIDE SEQUENCE [LARGE SCALE GENOMIC DNA]</scope>
    <source>
        <strain evidence="2 3">TWF696</strain>
    </source>
</reference>